<dbReference type="Pfam" id="PF14318">
    <property type="entry name" value="Mononeg_mRNAcap"/>
    <property type="match status" value="1"/>
</dbReference>
<evidence type="ECO:0000256" key="5">
    <source>
        <dbReference type="ARBA" id="ARBA00022484"/>
    </source>
</evidence>
<keyword evidence="7" id="KW-0507">mRNA processing</keyword>
<comment type="catalytic activity">
    <reaction evidence="19">
        <text>a 5'-end triphospho-adenylyl-adenylyl-cytidylyl-adenosine in mRNA + GDP + H(+) = a 5'-end (5'-triphosphoguanosine)-adenylyl-adenylyl-cytidylyl-adenosine in mRNA + diphosphate</text>
        <dbReference type="Rhea" id="RHEA:65436"/>
        <dbReference type="Rhea" id="RHEA-COMP:16797"/>
        <dbReference type="Rhea" id="RHEA-COMP:16799"/>
        <dbReference type="ChEBI" id="CHEBI:15378"/>
        <dbReference type="ChEBI" id="CHEBI:33019"/>
        <dbReference type="ChEBI" id="CHEBI:58189"/>
        <dbReference type="ChEBI" id="CHEBI:156484"/>
        <dbReference type="ChEBI" id="CHEBI:156503"/>
        <dbReference type="EC" id="2.7.7.88"/>
    </reaction>
</comment>
<evidence type="ECO:0000313" key="29">
    <source>
        <dbReference type="EMBL" id="DAZ90849.1"/>
    </source>
</evidence>
<dbReference type="GO" id="GO:0016787">
    <property type="term" value="F:hydrolase activity"/>
    <property type="evidence" value="ECO:0007669"/>
    <property type="project" value="UniProtKB-KW"/>
</dbReference>
<dbReference type="PROSITE" id="PS50526">
    <property type="entry name" value="RDRP_SSRNA_NEG_NONSEG"/>
    <property type="match status" value="1"/>
</dbReference>
<evidence type="ECO:0000256" key="19">
    <source>
        <dbReference type="ARBA" id="ARBA00024494"/>
    </source>
</evidence>
<evidence type="ECO:0000259" key="27">
    <source>
        <dbReference type="PROSITE" id="PS50526"/>
    </source>
</evidence>
<evidence type="ECO:0000256" key="11">
    <source>
        <dbReference type="ARBA" id="ARBA00022741"/>
    </source>
</evidence>
<evidence type="ECO:0000256" key="18">
    <source>
        <dbReference type="ARBA" id="ARBA00023268"/>
    </source>
</evidence>
<dbReference type="GO" id="GO:0004482">
    <property type="term" value="F:mRNA 5'-cap (guanine-N7-)-methyltransferase activity"/>
    <property type="evidence" value="ECO:0007669"/>
    <property type="project" value="InterPro"/>
</dbReference>
<evidence type="ECO:0000256" key="2">
    <source>
        <dbReference type="ARBA" id="ARBA00004328"/>
    </source>
</evidence>
<keyword evidence="14" id="KW-0946">Virion</keyword>
<dbReference type="InterPro" id="IPR026890">
    <property type="entry name" value="Mononeg_mRNAcap"/>
</dbReference>
<evidence type="ECO:0000259" key="28">
    <source>
        <dbReference type="PROSITE" id="PS51590"/>
    </source>
</evidence>
<dbReference type="EC" id="2.7.7.88" evidence="4"/>
<keyword evidence="15" id="KW-0693">Viral RNA replication</keyword>
<evidence type="ECO:0000256" key="3">
    <source>
        <dbReference type="ARBA" id="ARBA00012494"/>
    </source>
</evidence>
<evidence type="ECO:0000256" key="12">
    <source>
        <dbReference type="ARBA" id="ARBA00022801"/>
    </source>
</evidence>
<keyword evidence="13" id="KW-0067">ATP-binding</keyword>
<keyword evidence="17" id="KW-1035">Host cytoplasm</keyword>
<keyword evidence="16" id="KW-0506">mRNA capping</keyword>
<dbReference type="GO" id="GO:0005524">
    <property type="term" value="F:ATP binding"/>
    <property type="evidence" value="ECO:0007669"/>
    <property type="project" value="UniProtKB-KW"/>
</dbReference>
<organism evidence="29">
    <name type="scientific">Torreya virus 1</name>
    <dbReference type="NCBI Taxonomy" id="2977995"/>
    <lineage>
        <taxon>Viruses</taxon>
        <taxon>Riboviria</taxon>
        <taxon>Orthornavirae</taxon>
        <taxon>Negarnaviricota</taxon>
        <taxon>Haploviricotina</taxon>
        <taxon>Monjiviricetes</taxon>
        <taxon>Mononegavirales</taxon>
        <taxon>Rhabdoviridae</taxon>
        <taxon>Betarhabdovirinae</taxon>
        <taxon>Betagymnorhavirus</taxon>
        <taxon>Betagymnorhavirus torreyae</taxon>
    </lineage>
</organism>
<evidence type="ECO:0000256" key="4">
    <source>
        <dbReference type="ARBA" id="ARBA00012582"/>
    </source>
</evidence>
<evidence type="ECO:0000256" key="23">
    <source>
        <dbReference type="ARBA" id="ARBA00031012"/>
    </source>
</evidence>
<dbReference type="InterPro" id="IPR039530">
    <property type="entry name" value="L_methyltransferase_rhabdo"/>
</dbReference>
<dbReference type="InterPro" id="IPR014023">
    <property type="entry name" value="Mononeg_RNA_pol_cat"/>
</dbReference>
<evidence type="ECO:0000256" key="22">
    <source>
        <dbReference type="ARBA" id="ARBA00030436"/>
    </source>
</evidence>
<protein>
    <recommendedName>
        <fullName evidence="23">Replicase</fullName>
        <ecNumber evidence="21">2.1.1.375</ecNumber>
        <ecNumber evidence="3">2.7.7.48</ecNumber>
        <ecNumber evidence="4">2.7.7.88</ecNumber>
    </recommendedName>
    <alternativeName>
        <fullName evidence="22">Transcriptase</fullName>
    </alternativeName>
</protein>
<evidence type="ECO:0000256" key="8">
    <source>
        <dbReference type="ARBA" id="ARBA00022679"/>
    </source>
</evidence>
<comment type="catalytic activity">
    <reaction evidence="20">
        <text>a 5'-end (5'-triphosphoguanosine)-(2'-O-methyladenylyl)-adenylyl-cytidylyl-adenosine in mRNA + S-adenosyl-L-methionine = a 5'-end (N(7)-methyl 5'-triphosphoguanosine)-(2'-O-methyladenylyl)-adenylyl-cytidylyl-adenosine in mRNA + S-adenosyl-L-homocysteine</text>
        <dbReference type="Rhea" id="RHEA:65440"/>
        <dbReference type="Rhea" id="RHEA-COMP:16798"/>
        <dbReference type="Rhea" id="RHEA-COMP:16801"/>
        <dbReference type="ChEBI" id="CHEBI:57856"/>
        <dbReference type="ChEBI" id="CHEBI:59789"/>
        <dbReference type="ChEBI" id="CHEBI:156482"/>
        <dbReference type="ChEBI" id="CHEBI:156483"/>
    </reaction>
</comment>
<dbReference type="PROSITE" id="PS51590">
    <property type="entry name" value="SAM_MT_MNV_L"/>
    <property type="match status" value="1"/>
</dbReference>
<proteinExistence type="predicted"/>
<evidence type="ECO:0000256" key="15">
    <source>
        <dbReference type="ARBA" id="ARBA00022953"/>
    </source>
</evidence>
<evidence type="ECO:0000256" key="25">
    <source>
        <dbReference type="ARBA" id="ARBA00047370"/>
    </source>
</evidence>
<evidence type="ECO:0000256" key="7">
    <source>
        <dbReference type="ARBA" id="ARBA00022664"/>
    </source>
</evidence>
<dbReference type="GO" id="GO:0030430">
    <property type="term" value="C:host cell cytoplasm"/>
    <property type="evidence" value="ECO:0007669"/>
    <property type="project" value="UniProtKB-SubCell"/>
</dbReference>
<comment type="catalytic activity">
    <reaction evidence="24">
        <text>a 5'-end (5'-triphosphoguanosine)-adenylyl-adenylyl-cytidylyl-adenosine in mRNA + S-adenosyl-L-methionine = a 5'-end (5'-triphosphoguanosine)-(2'-O-methyladenylyl)-adenylyl-cytidylyl-adenosine in mRNA + S-adenosyl-L-homocysteine + H(+)</text>
        <dbReference type="Rhea" id="RHEA:65380"/>
        <dbReference type="Rhea" id="RHEA-COMP:16797"/>
        <dbReference type="Rhea" id="RHEA-COMP:16801"/>
        <dbReference type="ChEBI" id="CHEBI:15378"/>
        <dbReference type="ChEBI" id="CHEBI:57856"/>
        <dbReference type="ChEBI" id="CHEBI:59789"/>
        <dbReference type="ChEBI" id="CHEBI:156482"/>
        <dbReference type="ChEBI" id="CHEBI:156484"/>
    </reaction>
</comment>
<keyword evidence="11" id="KW-0547">Nucleotide-binding</keyword>
<evidence type="ECO:0000256" key="20">
    <source>
        <dbReference type="ARBA" id="ARBA00024499"/>
    </source>
</evidence>
<dbReference type="GO" id="GO:0044423">
    <property type="term" value="C:virion component"/>
    <property type="evidence" value="ECO:0007669"/>
    <property type="project" value="UniProtKB-KW"/>
</dbReference>
<evidence type="ECO:0000256" key="17">
    <source>
        <dbReference type="ARBA" id="ARBA00023200"/>
    </source>
</evidence>
<keyword evidence="9" id="KW-0949">S-adenosyl-L-methionine</keyword>
<dbReference type="EC" id="2.7.7.48" evidence="3"/>
<dbReference type="Pfam" id="PF14314">
    <property type="entry name" value="Methyltrans_Mon_2nd"/>
    <property type="match status" value="1"/>
</dbReference>
<keyword evidence="8" id="KW-0808">Transferase</keyword>
<dbReference type="EC" id="2.1.1.375" evidence="21"/>
<evidence type="ECO:0000256" key="26">
    <source>
        <dbReference type="ARBA" id="ARBA00048548"/>
    </source>
</evidence>
<keyword evidence="18" id="KW-0511">Multifunctional enzyme</keyword>
<evidence type="ECO:0000256" key="9">
    <source>
        <dbReference type="ARBA" id="ARBA00022691"/>
    </source>
</evidence>
<sequence>MDFDWEEEIVDEKSLNDLHLNNAINLDEIKKAMDIHTEYDVFLRRYTKKAADHIKTVIKQLFPTNKILVGHTIILRLIPPICSPKAKNMLSPSMKILLEHIQSANKIEDIMRIPTRDCDSMAVVPYELFVSFEEIMELIIDHSMIDRGGDQNRKCVRYGMATSRTLSYKGAMIFMESQVAAIAVEGVSYMMTKDCILMFMDIVGQRLCLSIFITNSRLYNSMYINEEGIDNILKAGDNYISKRGNQAYTVISMMEALCTGWILKRSNDRVLDKDEFHDTIIGEVKVEINHDVESAEEGWNWVRSLDSFCETSEEDVLSNLFCLYRIYGHPDVNIYGGMKKVHDLGLKEKGLPNVASLQALYAFRKTFCMNFYQKRSKYPRVTCIGDSYLCTSIRDNIKINVRHPGYSNLDWEHVSLIQNWNIPETLNMYHTLSDKAVSPPISEIVEVLSLGKGNFCGDRRRGLLRWMEQDSLPCRTFLEGVQERGIEKDMRVIGLYEKEREMKNDARMFALMSPDIRQYFVTTESMIADYILKYFPEITMKDSLHQLIKKMWDAGKKRSDWNLFINIDFSKWNTNMRENISLPLFKEMDSLFGMTNVISRTHEIFRESLIYSSSGKYHLKEENGTLVLDPPMVYQGHLGGFEGLRQKGWTILTVCLIISAADDLSIRMNLMGQGDNQMITTLLPHGRWNIMGYTEDDKIRETVIERTRILGKLDSTFCNAGLPIKVKETWTSTTLFMYGKNMILGGKLLNQSCKKILRSYALSNEGQLTIEGTTGTIFSNMSAACQTSSHPAVMYMIALILAGWNVEMLLRFHPFTKAGYLSSSEFSVVMPGLTKWNNIRFKTPSMIKVLVSMILIPSSLGGNIIIDYPSFIMRGFPDQVSEGFAWLSWLSKGNNQEVVDCVQAWYSTKLNSTVEPDMLIQAPLSLNLWKPPHPSISTGRIIRDSIMAGTFSDNRFLSGFKKVMTPFVKKEVSRALLTDPINPLLSHEIFETFPEVLIDGIAKRIENTRTLKKISIREGSFRGLIRKMMQQEDNFIKYLLYRGTVSDGDIFSTCPTRQAEEARDAGWGRKIISVTTPHPLGVLSSPEQGHHEGCDREFLLAIKMGYDSCAPYLGSRVREKVLNLADKDSLKEPITVRAAKLSRIENWVLSGKPNLSRVLSENLSTVFSASPISSSGSSSLSAGSVTHRFQSDVTSGGTFINYSANLGMSVYISSDFLSAYNKGKTNFTFMFQAMNLWNQYIVSKCEPGPYHIHIKCSKCPIIVNDEPPDLESIPPSISSLWDSDHRSEVVDMIGEIQSKPSEFRDSDLEDEVISVIFEVDHFKRDVLKEGIESFLAYLCAIQIVSDRSAFVTEVGTEDLQGFSRIWGSKINIPNLLRRTVYFTGILICSSRPILLSKENRRLFRNTLLDALRKCPSSSLTKISSLMLGYDRENLILENINIPPLGSYPITISNFTENIRSCLISLASTIQSSSPFIRCIIIPRDFLSERTLLNCYKLIALDHYKCEVCSSEFNRASHSKDVRIVDGHVLEVIKWVKGVNSLLDKVMKGIDIVNRPVKQDEVFFYTPMCQKVCLRETTVTRCNLSLHKHNDLSYLRSITLPTSSIYKWSDIIQRTNIREPFIIMIGDGTGMTSKIFSSYYPGSTIFPLSLYDNGSKPIPQETWSLIPPLSVSKNINHSMTFQLPSDVTSEKWKPCFHEIVVRHKPFVVSDIEMDRDNSAAEIIMEALPIGTNFLIKYYLGGIIRLGMGGLQSADPLSIIISPVANNHHGEVFFMGTKASKGYFRSKDDILSLANTQILPENVAKYISEVDRLNSSYLLYSVQVAMGKMSTYGLVLSMDDMEKTEEEMVSRTFWYIRSHYSMVKERRRSKGDVIRPLIRLKLERGLCVILSAVIDESNIDLISSLSSFKIIFSEEQNRVTFINTLGHQNGFNHNDLLVARSVKGFRRSLGLDAIPFDIPLGDKLSRRRNKKEFLLDMLIKLPKTWLDVVNFQSTVDVLQGSDYS</sequence>
<evidence type="ECO:0000256" key="24">
    <source>
        <dbReference type="ARBA" id="ARBA00047332"/>
    </source>
</evidence>
<keyword evidence="6" id="KW-0489">Methyltransferase</keyword>
<dbReference type="GO" id="GO:0003968">
    <property type="term" value="F:RNA-directed RNA polymerase activity"/>
    <property type="evidence" value="ECO:0007669"/>
    <property type="project" value="UniProtKB-KW"/>
</dbReference>
<evidence type="ECO:0000256" key="10">
    <source>
        <dbReference type="ARBA" id="ARBA00022695"/>
    </source>
</evidence>
<evidence type="ECO:0000256" key="6">
    <source>
        <dbReference type="ARBA" id="ARBA00022603"/>
    </source>
</evidence>
<feature type="domain" description="RdRp catalytic" evidence="27">
    <location>
        <begin position="561"/>
        <end position="746"/>
    </location>
</feature>
<evidence type="ECO:0000256" key="21">
    <source>
        <dbReference type="ARBA" id="ARBA00026099"/>
    </source>
</evidence>
<dbReference type="InterPro" id="IPR025786">
    <property type="entry name" value="Mononega_L_MeTrfase"/>
</dbReference>
<dbReference type="EMBL" id="BK061818">
    <property type="protein sequence ID" value="DAZ90849.1"/>
    <property type="molecule type" value="Viral_cRNA"/>
</dbReference>
<comment type="catalytic activity">
    <reaction evidence="25">
        <text>a 5'-end (5'-triphosphoguanosine)-adenylyl-adenylyl-cytidylyl-adenosine in mRNA + 2 S-adenosyl-L-methionine = a 5'-end (N(7)-methyl 5'-triphosphoguanosine)-(2'-O-methyladenylyl)-adenylyl-cytidylyl-adenosine in mRNA + 2 S-adenosyl-L-homocysteine + H(+)</text>
        <dbReference type="Rhea" id="RHEA:65376"/>
        <dbReference type="Rhea" id="RHEA-COMP:16797"/>
        <dbReference type="Rhea" id="RHEA-COMP:16798"/>
        <dbReference type="ChEBI" id="CHEBI:15378"/>
        <dbReference type="ChEBI" id="CHEBI:57856"/>
        <dbReference type="ChEBI" id="CHEBI:59789"/>
        <dbReference type="ChEBI" id="CHEBI:156483"/>
        <dbReference type="ChEBI" id="CHEBI:156484"/>
        <dbReference type="EC" id="2.1.1.375"/>
    </reaction>
</comment>
<comment type="subcellular location">
    <subcellularLocation>
        <location evidence="1">Host cytoplasm</location>
    </subcellularLocation>
    <subcellularLocation>
        <location evidence="2">Virion</location>
    </subcellularLocation>
</comment>
<evidence type="ECO:0000256" key="14">
    <source>
        <dbReference type="ARBA" id="ARBA00022844"/>
    </source>
</evidence>
<name>A0A9N6YJK7_9RHAB</name>
<feature type="domain" description="Mononegavirus-type SAM-dependent 2'-O-MTase" evidence="28">
    <location>
        <begin position="1595"/>
        <end position="1773"/>
    </location>
</feature>
<reference evidence="29" key="1">
    <citation type="journal article" date="2022" name="bioRxiv">
        <title>Unlocking the hidden genetic diversity of varicosaviruses, the neglected plant rhabdoviruses.</title>
        <authorList>
            <person name="Bejerman N."/>
            <person name="Dietzgen R.G."/>
            <person name="Debat H."/>
        </authorList>
    </citation>
    <scope>NUCLEOTIDE SEQUENCE</scope>
</reference>
<keyword evidence="12" id="KW-0378">Hydrolase</keyword>
<evidence type="ECO:0000256" key="1">
    <source>
        <dbReference type="ARBA" id="ARBA00004192"/>
    </source>
</evidence>
<dbReference type="Pfam" id="PF00946">
    <property type="entry name" value="Mononeg_RNA_pol"/>
    <property type="match status" value="1"/>
</dbReference>
<keyword evidence="5" id="KW-0696">RNA-directed RNA polymerase</keyword>
<evidence type="ECO:0000256" key="16">
    <source>
        <dbReference type="ARBA" id="ARBA00023042"/>
    </source>
</evidence>
<accession>A0A9N6YJK7</accession>
<evidence type="ECO:0000256" key="13">
    <source>
        <dbReference type="ARBA" id="ARBA00022840"/>
    </source>
</evidence>
<keyword evidence="10" id="KW-0548">Nucleotidyltransferase</keyword>
<comment type="catalytic activity">
    <reaction evidence="26">
        <text>GTP + H2O = GDP + phosphate + H(+)</text>
        <dbReference type="Rhea" id="RHEA:19669"/>
        <dbReference type="ChEBI" id="CHEBI:15377"/>
        <dbReference type="ChEBI" id="CHEBI:15378"/>
        <dbReference type="ChEBI" id="CHEBI:37565"/>
        <dbReference type="ChEBI" id="CHEBI:43474"/>
        <dbReference type="ChEBI" id="CHEBI:58189"/>
    </reaction>
</comment>